<dbReference type="AlphaFoldDB" id="A0A5B1LUG8"/>
<keyword evidence="2" id="KW-1185">Reference proteome</keyword>
<evidence type="ECO:0000313" key="1">
    <source>
        <dbReference type="EMBL" id="KAA1424074.1"/>
    </source>
</evidence>
<name>A0A5B1LUG8_9ACTN</name>
<dbReference type="Proteomes" id="UP000324351">
    <property type="component" value="Unassembled WGS sequence"/>
</dbReference>
<dbReference type="InterPro" id="IPR011009">
    <property type="entry name" value="Kinase-like_dom_sf"/>
</dbReference>
<gene>
    <name evidence="1" type="ORF">F0U47_19710</name>
</gene>
<reference evidence="1 2" key="2">
    <citation type="submission" date="2019-09" db="EMBL/GenBank/DDBJ databases">
        <authorList>
            <person name="Jin C."/>
        </authorList>
    </citation>
    <scope>NUCLEOTIDE SEQUENCE [LARGE SCALE GENOMIC DNA]</scope>
    <source>
        <strain evidence="1 2">BN140041</strain>
    </source>
</reference>
<protein>
    <submittedName>
        <fullName evidence="1">TIGR02569 family protein</fullName>
    </submittedName>
</protein>
<comment type="caution">
    <text evidence="1">The sequence shown here is derived from an EMBL/GenBank/DDBJ whole genome shotgun (WGS) entry which is preliminary data.</text>
</comment>
<sequence>MTLSPDDVHLYDDAELDWRRRGPACRTRRAFGVDEDALRRLPGGMGFNWTDGRLVLKPVGFRPEHDWVCEVYDGWDAAEVRVPQPVAPHGSSDGGWSVDGWGAHVFVPGRDLDLTTELGLVREASDAFHHHLRDVPRPAFLDDRIDPWEYGDRLAWDDADPPPHPETCELIDRLLARLRSVTSPAQPIHGDILPNVLAADGLPPAVIDWPLYFRPVGMANAIAVTDAVTFRGAPLALLDEWETGADWPQLLVRALLYRLGPTGIIASRDRLMGSLVTHLERARPVVEAVLARADVR</sequence>
<proteinExistence type="predicted"/>
<evidence type="ECO:0000313" key="2">
    <source>
        <dbReference type="Proteomes" id="UP000324351"/>
    </source>
</evidence>
<accession>A0A5B1LUG8</accession>
<reference evidence="1 2" key="1">
    <citation type="submission" date="2019-09" db="EMBL/GenBank/DDBJ databases">
        <title>Nocardioides panacisoli sp. nov., isolated from the soil of a ginseng field.</title>
        <authorList>
            <person name="Cho C."/>
        </authorList>
    </citation>
    <scope>NUCLEOTIDE SEQUENCE [LARGE SCALE GENOMIC DNA]</scope>
    <source>
        <strain evidence="1 2">BN140041</strain>
    </source>
</reference>
<dbReference type="SUPFAM" id="SSF56112">
    <property type="entry name" value="Protein kinase-like (PK-like)"/>
    <property type="match status" value="1"/>
</dbReference>
<dbReference type="RefSeq" id="WP_149752204.1">
    <property type="nucleotide sequence ID" value="NZ_VUJW01000015.1"/>
</dbReference>
<organism evidence="1 2">
    <name type="scientific">Nocardioides antri</name>
    <dbReference type="NCBI Taxonomy" id="2607659"/>
    <lineage>
        <taxon>Bacteria</taxon>
        <taxon>Bacillati</taxon>
        <taxon>Actinomycetota</taxon>
        <taxon>Actinomycetes</taxon>
        <taxon>Propionibacteriales</taxon>
        <taxon>Nocardioidaceae</taxon>
        <taxon>Nocardioides</taxon>
    </lineage>
</organism>
<dbReference type="EMBL" id="VUJW01000015">
    <property type="protein sequence ID" value="KAA1424074.1"/>
    <property type="molecule type" value="Genomic_DNA"/>
</dbReference>